<dbReference type="EMBL" id="CP064954">
    <property type="protein sequence ID" value="QPK78268.1"/>
    <property type="molecule type" value="Genomic_DNA"/>
</dbReference>
<evidence type="ECO:0000313" key="1">
    <source>
        <dbReference type="EMBL" id="QPK78268.1"/>
    </source>
</evidence>
<dbReference type="KEGG" id="cliz:G7Y31_06670"/>
<reference evidence="1 2" key="1">
    <citation type="submission" date="2020-11" db="EMBL/GenBank/DDBJ databases">
        <title>Corynebacterium sp. ZJ-599.</title>
        <authorList>
            <person name="Zhou J."/>
        </authorList>
    </citation>
    <scope>NUCLEOTIDE SEQUENCE [LARGE SCALE GENOMIC DNA]</scope>
    <source>
        <strain evidence="1 2">ZJ-599</strain>
    </source>
</reference>
<gene>
    <name evidence="1" type="ORF">G7Y31_06670</name>
</gene>
<dbReference type="Proteomes" id="UP000594681">
    <property type="component" value="Chromosome"/>
</dbReference>
<evidence type="ECO:0008006" key="3">
    <source>
        <dbReference type="Google" id="ProtNLM"/>
    </source>
</evidence>
<dbReference type="RefSeq" id="WP_165006355.1">
    <property type="nucleotide sequence ID" value="NZ_CP064954.1"/>
</dbReference>
<keyword evidence="2" id="KW-1185">Reference proteome</keyword>
<dbReference type="AlphaFoldDB" id="A0A7T0P902"/>
<protein>
    <recommendedName>
        <fullName evidence="3">Head-to-tail stopper</fullName>
    </recommendedName>
</protein>
<name>A0A7T0P902_9CORY</name>
<evidence type="ECO:0000313" key="2">
    <source>
        <dbReference type="Proteomes" id="UP000594681"/>
    </source>
</evidence>
<proteinExistence type="predicted"/>
<organism evidence="1 2">
    <name type="scientific">Corynebacterium lizhenjunii</name>
    <dbReference type="NCBI Taxonomy" id="2709394"/>
    <lineage>
        <taxon>Bacteria</taxon>
        <taxon>Bacillati</taxon>
        <taxon>Actinomycetota</taxon>
        <taxon>Actinomycetes</taxon>
        <taxon>Mycobacteriales</taxon>
        <taxon>Corynebacteriaceae</taxon>
        <taxon>Corynebacterium</taxon>
    </lineage>
</organism>
<accession>A0A7T0P902</accession>
<sequence>MFKPQTQLTLVTPGKMVKNRFGDLKPAGEVETVIPVVQWYVSASEESQGDSLQRIIDLLTVYVPVGVDVDPAGVFVLPDGSRWAIQGHGRDYNHGFHGWAPGVLVYEAKKVEG</sequence>